<dbReference type="InterPro" id="IPR051534">
    <property type="entry name" value="CBASS_pafABC_assoc_protein"/>
</dbReference>
<comment type="caution">
    <text evidence="4">The sequence shown here is derived from an EMBL/GenBank/DDBJ whole genome shotgun (WGS) entry which is preliminary data.</text>
</comment>
<dbReference type="Pfam" id="PF08279">
    <property type="entry name" value="HTH_11"/>
    <property type="match status" value="1"/>
</dbReference>
<organism evidence="4 6">
    <name type="scientific">Enterococcus gilvus ATCC BAA-350</name>
    <dbReference type="NCBI Taxonomy" id="1158614"/>
    <lineage>
        <taxon>Bacteria</taxon>
        <taxon>Bacillati</taxon>
        <taxon>Bacillota</taxon>
        <taxon>Bacilli</taxon>
        <taxon>Lactobacillales</taxon>
        <taxon>Enterococcaceae</taxon>
        <taxon>Enterococcus</taxon>
    </lineage>
</organism>
<accession>R2Y641</accession>
<gene>
    <name evidence="5" type="ORF">I592_03529</name>
    <name evidence="4" type="ORF">UKC_00832</name>
</gene>
<evidence type="ECO:0000256" key="2">
    <source>
        <dbReference type="ARBA" id="ARBA00023163"/>
    </source>
</evidence>
<protein>
    <recommendedName>
        <fullName evidence="3">HTH deoR-type domain-containing protein</fullName>
    </recommendedName>
</protein>
<keyword evidence="7" id="KW-1185">Reference proteome</keyword>
<dbReference type="AlphaFoldDB" id="R2Y641"/>
<dbReference type="InterPro" id="IPR001034">
    <property type="entry name" value="DeoR_HTH"/>
</dbReference>
<dbReference type="EMBL" id="AJDQ01000004">
    <property type="protein sequence ID" value="EOI57857.1"/>
    <property type="molecule type" value="Genomic_DNA"/>
</dbReference>
<dbReference type="SUPFAM" id="SSF46785">
    <property type="entry name" value="Winged helix' DNA-binding domain"/>
    <property type="match status" value="1"/>
</dbReference>
<dbReference type="Pfam" id="PF13280">
    <property type="entry name" value="WYL"/>
    <property type="match status" value="1"/>
</dbReference>
<dbReference type="OrthoDB" id="9815009at2"/>
<dbReference type="InterPro" id="IPR013196">
    <property type="entry name" value="HTH_11"/>
</dbReference>
<sequence length="297" mass="34606">MIESRLLQILFILMEKGSATAPELAEQFEVTPRTIYRDIDALSAAGIPVYAVRGKGGGLFINETYVLEKALFSEEERQEILLAVQNLNLTNDGRSRALLSKMNSLFEKKETPWLEIDFSDWTGLRNGLFETLQHAIIAKKVVHFHYLNAKGEFSDRALEPLKLIFREKAWYLYAFCRLRNEARLFKVARMRDVRLQDETFTRQIPQKVFKTLNTSPQKRIELTLLFDASAAYRVLEEFKAVTYLEDGRLHVSVLLPEDETTLDYLFSFGDRVEILKPAAYREKMKLRIEHLRNKYKT</sequence>
<dbReference type="GO" id="GO:0003700">
    <property type="term" value="F:DNA-binding transcription factor activity"/>
    <property type="evidence" value="ECO:0007669"/>
    <property type="project" value="InterPro"/>
</dbReference>
<dbReference type="PROSITE" id="PS52050">
    <property type="entry name" value="WYL"/>
    <property type="match status" value="1"/>
</dbReference>
<dbReference type="RefSeq" id="WP_010779281.1">
    <property type="nucleotide sequence ID" value="NZ_ASWH01000002.1"/>
</dbReference>
<dbReference type="Proteomes" id="UP000013750">
    <property type="component" value="Unassembled WGS sequence"/>
</dbReference>
<dbReference type="Pfam" id="PF25583">
    <property type="entry name" value="WCX"/>
    <property type="match status" value="1"/>
</dbReference>
<dbReference type="InterPro" id="IPR036390">
    <property type="entry name" value="WH_DNA-bd_sf"/>
</dbReference>
<evidence type="ECO:0000313" key="6">
    <source>
        <dbReference type="Proteomes" id="UP000013750"/>
    </source>
</evidence>
<dbReference type="PIRSF" id="PIRSF016838">
    <property type="entry name" value="PafC"/>
    <property type="match status" value="1"/>
</dbReference>
<dbReference type="PROSITE" id="PS51000">
    <property type="entry name" value="HTH_DEOR_2"/>
    <property type="match status" value="1"/>
</dbReference>
<dbReference type="PANTHER" id="PTHR34580">
    <property type="match status" value="1"/>
</dbReference>
<dbReference type="InterPro" id="IPR036388">
    <property type="entry name" value="WH-like_DNA-bd_sf"/>
</dbReference>
<reference evidence="4 6" key="1">
    <citation type="submission" date="2013-02" db="EMBL/GenBank/DDBJ databases">
        <title>The Genome Sequence of Enterococcus gilvus ATCC BAA-350.</title>
        <authorList>
            <consortium name="The Broad Institute Genome Sequencing Platform"/>
            <consortium name="The Broad Institute Genome Sequencing Center for Infectious Disease"/>
            <person name="Earl A.M."/>
            <person name="Gilmore M.S."/>
            <person name="Lebreton F."/>
            <person name="Walker B."/>
            <person name="Young S.K."/>
            <person name="Zeng Q."/>
            <person name="Gargeya S."/>
            <person name="Fitzgerald M."/>
            <person name="Haas B."/>
            <person name="Abouelleil A."/>
            <person name="Alvarado L."/>
            <person name="Arachchi H.M."/>
            <person name="Berlin A.M."/>
            <person name="Chapman S.B."/>
            <person name="Dewar J."/>
            <person name="Goldberg J."/>
            <person name="Griggs A."/>
            <person name="Gujja S."/>
            <person name="Hansen M."/>
            <person name="Howarth C."/>
            <person name="Imamovic A."/>
            <person name="Larimer J."/>
            <person name="McCowan C."/>
            <person name="Murphy C."/>
            <person name="Neiman D."/>
            <person name="Pearson M."/>
            <person name="Priest M."/>
            <person name="Roberts A."/>
            <person name="Saif S."/>
            <person name="Shea T."/>
            <person name="Sisk P."/>
            <person name="Sykes S."/>
            <person name="Wortman J."/>
            <person name="Nusbaum C."/>
            <person name="Birren B."/>
        </authorList>
    </citation>
    <scope>NUCLEOTIDE SEQUENCE [LARGE SCALE GENOMIC DNA]</scope>
    <source>
        <strain evidence="4 6">ATCC BAA-350</strain>
    </source>
</reference>
<evidence type="ECO:0000256" key="1">
    <source>
        <dbReference type="ARBA" id="ARBA00023015"/>
    </source>
</evidence>
<reference evidence="5 7" key="2">
    <citation type="submission" date="2013-03" db="EMBL/GenBank/DDBJ databases">
        <title>The Genome Sequence of Enterococcus gilvus ATCC BAA-350 (PacBio/Illumina hybrid assembly).</title>
        <authorList>
            <consortium name="The Broad Institute Genomics Platform"/>
            <consortium name="The Broad Institute Genome Sequencing Center for Infectious Disease"/>
            <person name="Earl A."/>
            <person name="Russ C."/>
            <person name="Gilmore M."/>
            <person name="Surin D."/>
            <person name="Walker B."/>
            <person name="Young S."/>
            <person name="Zeng Q."/>
            <person name="Gargeya S."/>
            <person name="Fitzgerald M."/>
            <person name="Haas B."/>
            <person name="Abouelleil A."/>
            <person name="Allen A.W."/>
            <person name="Alvarado L."/>
            <person name="Arachchi H.M."/>
            <person name="Berlin A.M."/>
            <person name="Chapman S.B."/>
            <person name="Gainer-Dewar J."/>
            <person name="Goldberg J."/>
            <person name="Griggs A."/>
            <person name="Gujja S."/>
            <person name="Hansen M."/>
            <person name="Howarth C."/>
            <person name="Imamovic A."/>
            <person name="Ireland A."/>
            <person name="Larimer J."/>
            <person name="McCowan C."/>
            <person name="Murphy C."/>
            <person name="Pearson M."/>
            <person name="Poon T.W."/>
            <person name="Priest M."/>
            <person name="Roberts A."/>
            <person name="Saif S."/>
            <person name="Shea T."/>
            <person name="Sisk P."/>
            <person name="Sykes S."/>
            <person name="Wortman J."/>
            <person name="Nusbaum C."/>
            <person name="Birren B."/>
        </authorList>
    </citation>
    <scope>NUCLEOTIDE SEQUENCE [LARGE SCALE GENOMIC DNA]</scope>
    <source>
        <strain evidence="5 7">ATCC BAA-350</strain>
    </source>
</reference>
<dbReference type="Gene3D" id="1.10.10.10">
    <property type="entry name" value="Winged helix-like DNA-binding domain superfamily/Winged helix DNA-binding domain"/>
    <property type="match status" value="1"/>
</dbReference>
<dbReference type="PANTHER" id="PTHR34580:SF1">
    <property type="entry name" value="PROTEIN PAFC"/>
    <property type="match status" value="1"/>
</dbReference>
<dbReference type="InterPro" id="IPR026881">
    <property type="entry name" value="WYL_dom"/>
</dbReference>
<proteinExistence type="predicted"/>
<feature type="domain" description="HTH deoR-type" evidence="3">
    <location>
        <begin position="2"/>
        <end position="60"/>
    </location>
</feature>
<evidence type="ECO:0000259" key="3">
    <source>
        <dbReference type="PROSITE" id="PS51000"/>
    </source>
</evidence>
<dbReference type="SMART" id="SM00420">
    <property type="entry name" value="HTH_DEOR"/>
    <property type="match status" value="1"/>
</dbReference>
<dbReference type="PATRIC" id="fig|1158614.3.peg.861"/>
<name>R2Y641_9ENTE</name>
<dbReference type="HOGENOM" id="CLU_041141_5_1_9"/>
<dbReference type="EMBL" id="ASWH01000002">
    <property type="protein sequence ID" value="EOW79389.1"/>
    <property type="molecule type" value="Genomic_DNA"/>
</dbReference>
<dbReference type="Proteomes" id="UP000014160">
    <property type="component" value="Unassembled WGS sequence"/>
</dbReference>
<keyword evidence="1" id="KW-0805">Transcription regulation</keyword>
<dbReference type="InterPro" id="IPR057727">
    <property type="entry name" value="WCX_dom"/>
</dbReference>
<evidence type="ECO:0000313" key="7">
    <source>
        <dbReference type="Proteomes" id="UP000014160"/>
    </source>
</evidence>
<dbReference type="eggNOG" id="COG2378">
    <property type="taxonomic scope" value="Bacteria"/>
</dbReference>
<dbReference type="InterPro" id="IPR028349">
    <property type="entry name" value="PafC-like"/>
</dbReference>
<keyword evidence="2" id="KW-0804">Transcription</keyword>
<evidence type="ECO:0000313" key="4">
    <source>
        <dbReference type="EMBL" id="EOI57857.1"/>
    </source>
</evidence>
<evidence type="ECO:0000313" key="5">
    <source>
        <dbReference type="EMBL" id="EOW79389.1"/>
    </source>
</evidence>